<proteinExistence type="predicted"/>
<feature type="region of interest" description="Disordered" evidence="1">
    <location>
        <begin position="88"/>
        <end position="127"/>
    </location>
</feature>
<dbReference type="GO" id="GO:0005634">
    <property type="term" value="C:nucleus"/>
    <property type="evidence" value="ECO:0007669"/>
    <property type="project" value="TreeGrafter"/>
</dbReference>
<dbReference type="PANTHER" id="PTHR20835:SF0">
    <property type="entry name" value="E3 UBIQUITIN-PROTEIN LIGASE PPP1R11"/>
    <property type="match status" value="1"/>
</dbReference>
<protein>
    <recommendedName>
        <fullName evidence="3">Type 1 phosphatases regulator</fullName>
    </recommendedName>
</protein>
<dbReference type="EMBL" id="HBIM01019398">
    <property type="protein sequence ID" value="CAE0417847.1"/>
    <property type="molecule type" value="Transcribed_RNA"/>
</dbReference>
<sequence length="127" mass="13746">MTHDDLASASSPAEPAAAPSGGASGGTAPLAASRTTTMTVTETQQSQPEVLRLTLRGRNNVQWDEAVVDNEGMGRKSSKRCCIFHKRRAFGESSTDSSEEEDKDGNGNRKIARPKKKEVPDFQRFHA</sequence>
<feature type="compositionally biased region" description="Low complexity" evidence="1">
    <location>
        <begin position="7"/>
        <end position="43"/>
    </location>
</feature>
<accession>A0A7S3P7B7</accession>
<dbReference type="GO" id="GO:0004865">
    <property type="term" value="F:protein serine/threonine phosphatase inhibitor activity"/>
    <property type="evidence" value="ECO:0007669"/>
    <property type="project" value="InterPro"/>
</dbReference>
<dbReference type="GO" id="GO:0008157">
    <property type="term" value="F:protein phosphatase 1 binding"/>
    <property type="evidence" value="ECO:0007669"/>
    <property type="project" value="TreeGrafter"/>
</dbReference>
<dbReference type="Pfam" id="PF07491">
    <property type="entry name" value="PPI_Ypi1"/>
    <property type="match status" value="1"/>
</dbReference>
<dbReference type="AlphaFoldDB" id="A0A7S3P7B7"/>
<evidence type="ECO:0008006" key="3">
    <source>
        <dbReference type="Google" id="ProtNLM"/>
    </source>
</evidence>
<name>A0A7S3P7B7_9STRA</name>
<feature type="region of interest" description="Disordered" evidence="1">
    <location>
        <begin position="1"/>
        <end position="50"/>
    </location>
</feature>
<evidence type="ECO:0000256" key="1">
    <source>
        <dbReference type="SAM" id="MobiDB-lite"/>
    </source>
</evidence>
<organism evidence="2">
    <name type="scientific">Amphora coffeiformis</name>
    <dbReference type="NCBI Taxonomy" id="265554"/>
    <lineage>
        <taxon>Eukaryota</taxon>
        <taxon>Sar</taxon>
        <taxon>Stramenopiles</taxon>
        <taxon>Ochrophyta</taxon>
        <taxon>Bacillariophyta</taxon>
        <taxon>Bacillariophyceae</taxon>
        <taxon>Bacillariophycidae</taxon>
        <taxon>Thalassiophysales</taxon>
        <taxon>Catenulaceae</taxon>
        <taxon>Amphora</taxon>
    </lineage>
</organism>
<feature type="compositionally biased region" description="Basic and acidic residues" evidence="1">
    <location>
        <begin position="117"/>
        <end position="127"/>
    </location>
</feature>
<reference evidence="2" key="1">
    <citation type="submission" date="2021-01" db="EMBL/GenBank/DDBJ databases">
        <authorList>
            <person name="Corre E."/>
            <person name="Pelletier E."/>
            <person name="Niang G."/>
            <person name="Scheremetjew M."/>
            <person name="Finn R."/>
            <person name="Kale V."/>
            <person name="Holt S."/>
            <person name="Cochrane G."/>
            <person name="Meng A."/>
            <person name="Brown T."/>
            <person name="Cohen L."/>
        </authorList>
    </citation>
    <scope>NUCLEOTIDE SEQUENCE</scope>
    <source>
        <strain evidence="2">CCMP127</strain>
    </source>
</reference>
<evidence type="ECO:0000313" key="2">
    <source>
        <dbReference type="EMBL" id="CAE0417847.1"/>
    </source>
</evidence>
<dbReference type="InterPro" id="IPR011107">
    <property type="entry name" value="PPI_Ypi1"/>
</dbReference>
<gene>
    <name evidence="2" type="ORF">ACOF00016_LOCUS14734</name>
</gene>
<dbReference type="PANTHER" id="PTHR20835">
    <property type="entry name" value="E3 UBIQUITIN-PROTEIN LIGASE PPP1R11-RELATED"/>
    <property type="match status" value="1"/>
</dbReference>